<evidence type="ECO:0000256" key="1">
    <source>
        <dbReference type="SAM" id="MobiDB-lite"/>
    </source>
</evidence>
<dbReference type="AlphaFoldDB" id="A0AAW2JE67"/>
<feature type="compositionally biased region" description="Polar residues" evidence="1">
    <location>
        <begin position="7"/>
        <end position="22"/>
    </location>
</feature>
<accession>A0AAW2JE67</accession>
<protein>
    <submittedName>
        <fullName evidence="2">Uncharacterized protein</fullName>
    </submittedName>
</protein>
<name>A0AAW2JE67_SESRA</name>
<dbReference type="PANTHER" id="PTHR31099:SF28">
    <property type="entry name" value="F5J5.12"/>
    <property type="match status" value="1"/>
</dbReference>
<comment type="caution">
    <text evidence="2">The sequence shown here is derived from an EMBL/GenBank/DDBJ whole genome shotgun (WGS) entry which is preliminary data.</text>
</comment>
<reference evidence="2" key="1">
    <citation type="submission" date="2020-06" db="EMBL/GenBank/DDBJ databases">
        <authorList>
            <person name="Li T."/>
            <person name="Hu X."/>
            <person name="Zhang T."/>
            <person name="Song X."/>
            <person name="Zhang H."/>
            <person name="Dai N."/>
            <person name="Sheng W."/>
            <person name="Hou X."/>
            <person name="Wei L."/>
        </authorList>
    </citation>
    <scope>NUCLEOTIDE SEQUENCE</scope>
    <source>
        <strain evidence="2">G02</strain>
        <tissue evidence="2">Leaf</tissue>
    </source>
</reference>
<feature type="region of interest" description="Disordered" evidence="1">
    <location>
        <begin position="1"/>
        <end position="29"/>
    </location>
</feature>
<evidence type="ECO:0000313" key="2">
    <source>
        <dbReference type="EMBL" id="KAL0292639.1"/>
    </source>
</evidence>
<sequence>MPRKSRASSSGETAPSSATKVSSDAMAQISGTSSTMSEKAIRKMVSFMALPSNFECVFPKPTDRANQPPPGCLTVYASQVLSGFRLPFPSVMGDLFSTLGIPPSQLLPNSFRLLVGFCLCSQLYHFDATVENLLGVFTPILSKGECFFYLSPRLGLTFIKDKPSSYGSWKTRFFFVRRASWTILVSWALSLNPLPSVNVSEIRERMLAVGLLSHCFNAKSIVDAELLVVSGIQPSPDPYEGPEDRHTRFRKYFLYHRIFSFIFDVSDLCAS</sequence>
<dbReference type="PANTHER" id="PTHR31099">
    <property type="entry name" value="OS06G0165300 PROTEIN"/>
    <property type="match status" value="1"/>
</dbReference>
<reference evidence="2" key="2">
    <citation type="journal article" date="2024" name="Plant">
        <title>Genomic evolution and insights into agronomic trait innovations of Sesamum species.</title>
        <authorList>
            <person name="Miao H."/>
            <person name="Wang L."/>
            <person name="Qu L."/>
            <person name="Liu H."/>
            <person name="Sun Y."/>
            <person name="Le M."/>
            <person name="Wang Q."/>
            <person name="Wei S."/>
            <person name="Zheng Y."/>
            <person name="Lin W."/>
            <person name="Duan Y."/>
            <person name="Cao H."/>
            <person name="Xiong S."/>
            <person name="Wang X."/>
            <person name="Wei L."/>
            <person name="Li C."/>
            <person name="Ma Q."/>
            <person name="Ju M."/>
            <person name="Zhao R."/>
            <person name="Li G."/>
            <person name="Mu C."/>
            <person name="Tian Q."/>
            <person name="Mei H."/>
            <person name="Zhang T."/>
            <person name="Gao T."/>
            <person name="Zhang H."/>
        </authorList>
    </citation>
    <scope>NUCLEOTIDE SEQUENCE</scope>
    <source>
        <strain evidence="2">G02</strain>
    </source>
</reference>
<gene>
    <name evidence="2" type="ORF">Sradi_6981800</name>
</gene>
<organism evidence="2">
    <name type="scientific">Sesamum radiatum</name>
    <name type="common">Black benniseed</name>
    <dbReference type="NCBI Taxonomy" id="300843"/>
    <lineage>
        <taxon>Eukaryota</taxon>
        <taxon>Viridiplantae</taxon>
        <taxon>Streptophyta</taxon>
        <taxon>Embryophyta</taxon>
        <taxon>Tracheophyta</taxon>
        <taxon>Spermatophyta</taxon>
        <taxon>Magnoliopsida</taxon>
        <taxon>eudicotyledons</taxon>
        <taxon>Gunneridae</taxon>
        <taxon>Pentapetalae</taxon>
        <taxon>asterids</taxon>
        <taxon>lamiids</taxon>
        <taxon>Lamiales</taxon>
        <taxon>Pedaliaceae</taxon>
        <taxon>Sesamum</taxon>
    </lineage>
</organism>
<proteinExistence type="predicted"/>
<dbReference type="EMBL" id="JACGWJ010000414">
    <property type="protein sequence ID" value="KAL0292639.1"/>
    <property type="molecule type" value="Genomic_DNA"/>
</dbReference>